<dbReference type="InterPro" id="IPR036291">
    <property type="entry name" value="NAD(P)-bd_dom_sf"/>
</dbReference>
<dbReference type="SUPFAM" id="SSF51735">
    <property type="entry name" value="NAD(P)-binding Rossmann-fold domains"/>
    <property type="match status" value="1"/>
</dbReference>
<keyword evidence="2" id="KW-0560">Oxidoreductase</keyword>
<dbReference type="EC" id="1.1.1.344" evidence="2"/>
<proteinExistence type="predicted"/>
<sequence length="300" mass="31988">MGFHAVLGGDGAIGRATADALCAEGLDARRLTRADADATDAAALVRALDGADVVYDCVGLPYDAALWTTGFPAISTALVSACEAVGARIVYFDNVYLYGPAPLPVPFDEDTPRCPPSKKGRARKTAVEIVMAADRAGRVPVTVGRAADFYGPGAVNSPFYISFLENMLQGRPPRVAMPEGPVHTYAYSRDMGRALALLGQDEGAFGQEFHLPVGPPVKVSEMAALFNAALGTSLKVTQIPGIVLRGLGLVAPLIREVHEMSYQYRTDYVMSDAKFRARFPEFAPTSYAEGVAAMVRHFRG</sequence>
<accession>A0A1Y5TJ67</accession>
<protein>
    <submittedName>
        <fullName evidence="2">dTDP-6-deoxy-L-talose 4-dehydrogenase (NAD(P)(+))</fullName>
        <ecNumber evidence="2">1.1.1.344</ecNumber>
    </submittedName>
</protein>
<dbReference type="RefSeq" id="WP_085879688.1">
    <property type="nucleotide sequence ID" value="NZ_FWFZ01000015.1"/>
</dbReference>
<gene>
    <name evidence="2" type="primary">tal_2</name>
    <name evidence="2" type="ORF">ROA7023_02876</name>
</gene>
<dbReference type="AlphaFoldDB" id="A0A1Y5TJ67"/>
<organism evidence="2 3">
    <name type="scientific">Roseisalinus antarcticus</name>
    <dbReference type="NCBI Taxonomy" id="254357"/>
    <lineage>
        <taxon>Bacteria</taxon>
        <taxon>Pseudomonadati</taxon>
        <taxon>Pseudomonadota</taxon>
        <taxon>Alphaproteobacteria</taxon>
        <taxon>Rhodobacterales</taxon>
        <taxon>Roseobacteraceae</taxon>
        <taxon>Roseisalinus</taxon>
    </lineage>
</organism>
<keyword evidence="3" id="KW-1185">Reference proteome</keyword>
<dbReference type="GO" id="GO:0016491">
    <property type="term" value="F:oxidoreductase activity"/>
    <property type="evidence" value="ECO:0007669"/>
    <property type="project" value="UniProtKB-KW"/>
</dbReference>
<evidence type="ECO:0000313" key="3">
    <source>
        <dbReference type="Proteomes" id="UP000193900"/>
    </source>
</evidence>
<dbReference type="EMBL" id="FWFZ01000015">
    <property type="protein sequence ID" value="SLN61643.1"/>
    <property type="molecule type" value="Genomic_DNA"/>
</dbReference>
<dbReference type="OrthoDB" id="8205493at2"/>
<dbReference type="Pfam" id="PF01370">
    <property type="entry name" value="Epimerase"/>
    <property type="match status" value="1"/>
</dbReference>
<evidence type="ECO:0000259" key="1">
    <source>
        <dbReference type="Pfam" id="PF01370"/>
    </source>
</evidence>
<dbReference type="InterPro" id="IPR001509">
    <property type="entry name" value="Epimerase_deHydtase"/>
</dbReference>
<dbReference type="Proteomes" id="UP000193900">
    <property type="component" value="Unassembled WGS sequence"/>
</dbReference>
<evidence type="ECO:0000313" key="2">
    <source>
        <dbReference type="EMBL" id="SLN61643.1"/>
    </source>
</evidence>
<name>A0A1Y5TJ67_9RHOB</name>
<feature type="domain" description="NAD-dependent epimerase/dehydratase" evidence="1">
    <location>
        <begin position="6"/>
        <end position="201"/>
    </location>
</feature>
<reference evidence="2 3" key="1">
    <citation type="submission" date="2017-03" db="EMBL/GenBank/DDBJ databases">
        <authorList>
            <person name="Afonso C.L."/>
            <person name="Miller P.J."/>
            <person name="Scott M.A."/>
            <person name="Spackman E."/>
            <person name="Goraichik I."/>
            <person name="Dimitrov K.M."/>
            <person name="Suarez D.L."/>
            <person name="Swayne D.E."/>
        </authorList>
    </citation>
    <scope>NUCLEOTIDE SEQUENCE [LARGE SCALE GENOMIC DNA]</scope>
    <source>
        <strain evidence="2 3">CECT 7023</strain>
    </source>
</reference>
<dbReference type="Gene3D" id="3.40.50.720">
    <property type="entry name" value="NAD(P)-binding Rossmann-like Domain"/>
    <property type="match status" value="1"/>
</dbReference>